<protein>
    <recommendedName>
        <fullName evidence="5">Tetratricopeptide repeat protein</fullName>
    </recommendedName>
</protein>
<organism evidence="3 4">
    <name type="scientific">Sphingomonas liriopis</name>
    <dbReference type="NCBI Taxonomy" id="2949094"/>
    <lineage>
        <taxon>Bacteria</taxon>
        <taxon>Pseudomonadati</taxon>
        <taxon>Pseudomonadota</taxon>
        <taxon>Alphaproteobacteria</taxon>
        <taxon>Sphingomonadales</taxon>
        <taxon>Sphingomonadaceae</taxon>
        <taxon>Sphingomonas</taxon>
    </lineage>
</organism>
<proteinExistence type="predicted"/>
<dbReference type="AlphaFoldDB" id="A0A9X2KPV1"/>
<gene>
    <name evidence="3" type="ORF">M9979_03535</name>
</gene>
<evidence type="ECO:0000256" key="1">
    <source>
        <dbReference type="SAM" id="MobiDB-lite"/>
    </source>
</evidence>
<evidence type="ECO:0000256" key="2">
    <source>
        <dbReference type="SAM" id="Phobius"/>
    </source>
</evidence>
<keyword evidence="4" id="KW-1185">Reference proteome</keyword>
<keyword evidence="2" id="KW-0812">Transmembrane</keyword>
<dbReference type="Gene3D" id="1.25.40.10">
    <property type="entry name" value="Tetratricopeptide repeat domain"/>
    <property type="match status" value="1"/>
</dbReference>
<feature type="region of interest" description="Disordered" evidence="1">
    <location>
        <begin position="47"/>
        <end position="74"/>
    </location>
</feature>
<feature type="compositionally biased region" description="Pro residues" evidence="1">
    <location>
        <begin position="58"/>
        <end position="74"/>
    </location>
</feature>
<dbReference type="InterPro" id="IPR011990">
    <property type="entry name" value="TPR-like_helical_dom_sf"/>
</dbReference>
<name>A0A9X2KPV1_9SPHN</name>
<keyword evidence="2" id="KW-1133">Transmembrane helix</keyword>
<dbReference type="EMBL" id="JAMLDY010000003">
    <property type="protein sequence ID" value="MCP3733946.1"/>
    <property type="molecule type" value="Genomic_DNA"/>
</dbReference>
<evidence type="ECO:0000313" key="4">
    <source>
        <dbReference type="Proteomes" id="UP001139486"/>
    </source>
</evidence>
<dbReference type="RefSeq" id="WP_254287953.1">
    <property type="nucleotide sequence ID" value="NZ_JAMLDY010000003.1"/>
</dbReference>
<accession>A0A9X2KPV1</accession>
<comment type="caution">
    <text evidence="3">The sequence shown here is derived from an EMBL/GenBank/DDBJ whole genome shotgun (WGS) entry which is preliminary data.</text>
</comment>
<evidence type="ECO:0000313" key="3">
    <source>
        <dbReference type="EMBL" id="MCP3733946.1"/>
    </source>
</evidence>
<reference evidence="3" key="1">
    <citation type="submission" date="2022-05" db="EMBL/GenBank/DDBJ databases">
        <title>Sphingomonas sp. strain RP10 Genome sequencing and assembly.</title>
        <authorList>
            <person name="Kim I."/>
        </authorList>
    </citation>
    <scope>NUCLEOTIDE SEQUENCE</scope>
    <source>
        <strain evidence="3">RP10</strain>
    </source>
</reference>
<sequence length="582" mass="59840">MMAGVRPGRLAVVVPVVTGVGLLVAAALLLPGRLEVDQAERRALPEPAATAVSSLPPVATPAPTPVPSPPRPLPPAPPSLAVLIPTADAADLAALTARLIGEGQKVSTAQVAYDLVARRRPAVALAYLAARPDGSAPATWRLRIDLLHKAGRHAEAAALVAAAVKAKGAVPPADLIAAAYAIDQPDLVIAAAASGAIPPPDGALALDLARRADKAGRGDWIVALDRATRADWRAADPWLAIRVAARNGDSAAGLRAAARLPADQRDAAREAILTRAGDKAGLRRLLLARAEAPGAAREGIAEQLLAAGYRDDAAAVLRRAAAGGSPSTPAARRLLYLIGPRPGAADLAWLREQAGRGSAAEQLAWLTVYADRARPREALATLAAHPLGGRTDVLLLRASLARASGDDAGARAAVAGLLDGRPLDGAQLRRLSAVVPADRDPAQAAAIAKRRIAGGVAKPRDALDLAWAAWNGGDAAGTVRGLQPYLAAHPRDPGALRLMADAQARTGGARAARPWLERALATTDDGRTQVELLERLGQRGEAVALVEQLRAEAPQDRSLAALHARLLIAQGKPGAAQAVLAR</sequence>
<feature type="transmembrane region" description="Helical" evidence="2">
    <location>
        <begin position="12"/>
        <end position="32"/>
    </location>
</feature>
<evidence type="ECO:0008006" key="5">
    <source>
        <dbReference type="Google" id="ProtNLM"/>
    </source>
</evidence>
<dbReference type="Proteomes" id="UP001139486">
    <property type="component" value="Unassembled WGS sequence"/>
</dbReference>
<keyword evidence="2" id="KW-0472">Membrane</keyword>